<reference evidence="9 10" key="1">
    <citation type="submission" date="2024-11" db="EMBL/GenBank/DDBJ databases">
        <title>Chromosome-level genome assembly of the freshwater bivalve Anodonta woodiana.</title>
        <authorList>
            <person name="Chen X."/>
        </authorList>
    </citation>
    <scope>NUCLEOTIDE SEQUENCE [LARGE SCALE GENOMIC DNA]</scope>
    <source>
        <strain evidence="9">MN2024</strain>
        <tissue evidence="9">Gills</tissue>
    </source>
</reference>
<evidence type="ECO:0000313" key="10">
    <source>
        <dbReference type="Proteomes" id="UP001634394"/>
    </source>
</evidence>
<feature type="region of interest" description="Disordered" evidence="7">
    <location>
        <begin position="204"/>
        <end position="228"/>
    </location>
</feature>
<accession>A0ABD3V6M0</accession>
<keyword evidence="4 8" id="KW-0812">Transmembrane</keyword>
<comment type="subcellular location">
    <subcellularLocation>
        <location evidence="1">Membrane</location>
        <topology evidence="1">Multi-pass membrane protein</topology>
    </subcellularLocation>
</comment>
<feature type="transmembrane region" description="Helical" evidence="8">
    <location>
        <begin position="6"/>
        <end position="28"/>
    </location>
</feature>
<keyword evidence="3" id="KW-0813">Transport</keyword>
<evidence type="ECO:0000256" key="3">
    <source>
        <dbReference type="ARBA" id="ARBA00022448"/>
    </source>
</evidence>
<keyword evidence="10" id="KW-1185">Reference proteome</keyword>
<evidence type="ECO:0000256" key="2">
    <source>
        <dbReference type="ARBA" id="ARBA00006772"/>
    </source>
</evidence>
<feature type="transmembrane region" description="Helical" evidence="8">
    <location>
        <begin position="111"/>
        <end position="133"/>
    </location>
</feature>
<dbReference type="Proteomes" id="UP001634394">
    <property type="component" value="Unassembled WGS sequence"/>
</dbReference>
<comment type="similarity">
    <text evidence="2">Belongs to the SLC13A/DASS transporter (TC 2.A.47) family. NADC subfamily.</text>
</comment>
<keyword evidence="5 8" id="KW-1133">Transmembrane helix</keyword>
<evidence type="ECO:0000256" key="7">
    <source>
        <dbReference type="SAM" id="MobiDB-lite"/>
    </source>
</evidence>
<feature type="compositionally biased region" description="Basic and acidic residues" evidence="7">
    <location>
        <begin position="204"/>
        <end position="214"/>
    </location>
</feature>
<evidence type="ECO:0000256" key="4">
    <source>
        <dbReference type="ARBA" id="ARBA00022692"/>
    </source>
</evidence>
<protein>
    <submittedName>
        <fullName evidence="9">Uncharacterized protein</fullName>
    </submittedName>
</protein>
<evidence type="ECO:0000256" key="6">
    <source>
        <dbReference type="ARBA" id="ARBA00023136"/>
    </source>
</evidence>
<evidence type="ECO:0000256" key="1">
    <source>
        <dbReference type="ARBA" id="ARBA00004141"/>
    </source>
</evidence>
<feature type="transmembrane region" description="Helical" evidence="8">
    <location>
        <begin position="454"/>
        <end position="474"/>
    </location>
</feature>
<dbReference type="PANTHER" id="PTHR10283">
    <property type="entry name" value="SOLUTE CARRIER FAMILY 13 MEMBER"/>
    <property type="match status" value="1"/>
</dbReference>
<dbReference type="Pfam" id="PF00939">
    <property type="entry name" value="Na_sulph_symp"/>
    <property type="match status" value="1"/>
</dbReference>
<proteinExistence type="inferred from homology"/>
<feature type="transmembrane region" description="Helical" evidence="8">
    <location>
        <begin position="283"/>
        <end position="306"/>
    </location>
</feature>
<feature type="transmembrane region" description="Helical" evidence="8">
    <location>
        <begin position="40"/>
        <end position="60"/>
    </location>
</feature>
<dbReference type="InterPro" id="IPR001898">
    <property type="entry name" value="SLC13A/DASS"/>
</dbReference>
<organism evidence="9 10">
    <name type="scientific">Sinanodonta woodiana</name>
    <name type="common">Chinese pond mussel</name>
    <name type="synonym">Anodonta woodiana</name>
    <dbReference type="NCBI Taxonomy" id="1069815"/>
    <lineage>
        <taxon>Eukaryota</taxon>
        <taxon>Metazoa</taxon>
        <taxon>Spiralia</taxon>
        <taxon>Lophotrochozoa</taxon>
        <taxon>Mollusca</taxon>
        <taxon>Bivalvia</taxon>
        <taxon>Autobranchia</taxon>
        <taxon>Heteroconchia</taxon>
        <taxon>Palaeoheterodonta</taxon>
        <taxon>Unionida</taxon>
        <taxon>Unionoidea</taxon>
        <taxon>Unionidae</taxon>
        <taxon>Unioninae</taxon>
        <taxon>Sinanodonta</taxon>
    </lineage>
</organism>
<feature type="transmembrane region" description="Helical" evidence="8">
    <location>
        <begin position="338"/>
        <end position="355"/>
    </location>
</feature>
<dbReference type="PROSITE" id="PS01271">
    <property type="entry name" value="NA_SULFATE"/>
    <property type="match status" value="1"/>
</dbReference>
<comment type="caution">
    <text evidence="9">The sequence shown here is derived from an EMBL/GenBank/DDBJ whole genome shotgun (WGS) entry which is preliminary data.</text>
</comment>
<feature type="transmembrane region" description="Helical" evidence="8">
    <location>
        <begin position="546"/>
        <end position="570"/>
    </location>
</feature>
<dbReference type="InterPro" id="IPR031312">
    <property type="entry name" value="Na/sul_symport_CS"/>
</dbReference>
<dbReference type="GO" id="GO:0016020">
    <property type="term" value="C:membrane"/>
    <property type="evidence" value="ECO:0007669"/>
    <property type="project" value="UniProtKB-SubCell"/>
</dbReference>
<dbReference type="PANTHER" id="PTHR10283:SF82">
    <property type="entry name" value="SOLUTE CARRIER FAMILY 13 MEMBER 2"/>
    <property type="match status" value="1"/>
</dbReference>
<dbReference type="GO" id="GO:0015141">
    <property type="term" value="F:succinate transmembrane transporter activity"/>
    <property type="evidence" value="ECO:0007669"/>
    <property type="project" value="UniProtKB-ARBA"/>
</dbReference>
<evidence type="ECO:0000256" key="5">
    <source>
        <dbReference type="ARBA" id="ARBA00022989"/>
    </source>
</evidence>
<feature type="transmembrane region" description="Helical" evidence="8">
    <location>
        <begin position="80"/>
        <end position="99"/>
    </location>
</feature>
<sequence length="597" mass="65645">MNLRTRIWVLRNILIIVITPLLLLPLLIIGTKEAKCGFTLLLMAVYWATEAFPIAVTALLPVMLFPMTGLMTGTQTSKTYITDSSMLFVGGLIMAIAIEHWNIHRRIALRVLLAVGTRPLMLMIGFMLSAWFLSMWTSNMATTAMMCPIAHALLKELEHTEPSSSHDAVEEEQHSLEMLKDTTSCGISENGITIGVVCNTDEDAPKDVEDKPGDQIDPASQVAQTSREHQETAKAITLGIAYASNIGGTTTITGCASNIILKGMADEVFAKVGLSSGLNFGSWLVVAFPISLLQFIILFVWLNFYFNGIRCGKRSKAREDQLYLYLQQEYRKLGNMRFPEITVLVLFVVLIFSWVSRDLGGVGGWGNIFRYKYVTDSAAPTLVAVLLFLIPANIDELFNSFRGIGPSNIQVKTLLTWNVVHSKLPWGLFLLFGGGFALAEGCKVSGLSNWIRQVLVIFSRLPSWITCLLVTILISLVTEVTTNTAAATLTLPIIQQLALSIGQNPLYLMIPATLATSYAFILPVATPPNALVYSLGYFSIYEMMKAGFILNFLSVGVATLGVSTWGAAFFDLNHLPDAFNSNITEITSYQMKNSSML</sequence>
<keyword evidence="6 8" id="KW-0472">Membrane</keyword>
<name>A0ABD3V6M0_SINWO</name>
<dbReference type="AlphaFoldDB" id="A0ABD3V6M0"/>
<feature type="transmembrane region" description="Helical" evidence="8">
    <location>
        <begin position="424"/>
        <end position="442"/>
    </location>
</feature>
<gene>
    <name evidence="9" type="ORF">ACJMK2_011163</name>
</gene>
<dbReference type="EMBL" id="JBJQND010000013">
    <property type="protein sequence ID" value="KAL3856398.1"/>
    <property type="molecule type" value="Genomic_DNA"/>
</dbReference>
<evidence type="ECO:0000256" key="8">
    <source>
        <dbReference type="SAM" id="Phobius"/>
    </source>
</evidence>
<evidence type="ECO:0000313" key="9">
    <source>
        <dbReference type="EMBL" id="KAL3856398.1"/>
    </source>
</evidence>